<dbReference type="AlphaFoldDB" id="L0FCJ9"/>
<protein>
    <submittedName>
        <fullName evidence="1">Selenium-dependent molybdenum hydroxylase system protein, YqeB family</fullName>
    </submittedName>
</protein>
<evidence type="ECO:0000313" key="2">
    <source>
        <dbReference type="Proteomes" id="UP000010797"/>
    </source>
</evidence>
<dbReference type="InterPro" id="IPR017695">
    <property type="entry name" value="Se-dep_Mo_hydrolase_YqeB"/>
</dbReference>
<dbReference type="STRING" id="871963.Desdi_3274"/>
<gene>
    <name evidence="1" type="ordered locus">Desdi_3274</name>
</gene>
<dbReference type="RefSeq" id="WP_015263627.1">
    <property type="nucleotide sequence ID" value="NC_019903.1"/>
</dbReference>
<keyword evidence="2" id="KW-1185">Reference proteome</keyword>
<name>L0FCJ9_DESDL</name>
<dbReference type="eggNOG" id="COG3608">
    <property type="taxonomic scope" value="Bacteria"/>
</dbReference>
<reference evidence="2" key="1">
    <citation type="submission" date="2012-02" db="EMBL/GenBank/DDBJ databases">
        <title>Complete sequence of Desulfitobacterium dichloroeliminans LMG P-21439.</title>
        <authorList>
            <person name="Lucas S."/>
            <person name="Han J."/>
            <person name="Lapidus A."/>
            <person name="Cheng J.-F."/>
            <person name="Goodwin L."/>
            <person name="Pitluck S."/>
            <person name="Peters L."/>
            <person name="Ovchinnikova G."/>
            <person name="Teshima H."/>
            <person name="Detter J.C."/>
            <person name="Han C."/>
            <person name="Tapia R."/>
            <person name="Land M."/>
            <person name="Hauser L."/>
            <person name="Kyrpides N."/>
            <person name="Ivanova N."/>
            <person name="Pagani I."/>
            <person name="Kruse T."/>
            <person name="de Vos W.M."/>
            <person name="Boon N."/>
            <person name="Smidt H."/>
            <person name="Woyke T."/>
        </authorList>
    </citation>
    <scope>NUCLEOTIDE SEQUENCE [LARGE SCALE GENOMIC DNA]</scope>
    <source>
        <strain evidence="2">LMG P-21439 / DCA1</strain>
    </source>
</reference>
<dbReference type="EMBL" id="CP003344">
    <property type="protein sequence ID" value="AGA70668.1"/>
    <property type="molecule type" value="Genomic_DNA"/>
</dbReference>
<evidence type="ECO:0000313" key="1">
    <source>
        <dbReference type="EMBL" id="AGA70668.1"/>
    </source>
</evidence>
<accession>L0FCJ9</accession>
<dbReference type="NCBIfam" id="TIGR03309">
    <property type="entry name" value="matur_yqeB"/>
    <property type="match status" value="1"/>
</dbReference>
<sequence>MMTPRNVADSPIVLIRGAGEQASGVGWALHKAGFRVVMTEIAQPLMVRWPVCFGTAILEGSWEVEGIQGIHLDSPLECPRVWQQGKIPILVDPDLKHLPQIRPDVLVDAIMAKRNLGTTIDWAPLTIGMGPGFCAGKDVHKVLETMRGHNLGRLLNSGYGEPNTGIPEAVMGYTKERVLYAPVAGIFEAKRRIGEEVRAGDILGLIHQGEQATPVQGNLSGVVRGLLRSGTTIVMDESSDVRIKVGDIDPRFIEEYCWTVSDKARTLGTSVLLGIIEWMNGGK</sequence>
<dbReference type="HOGENOM" id="CLU_082089_1_0_9"/>
<dbReference type="Gene3D" id="3.40.630.10">
    <property type="entry name" value="Zn peptidases"/>
    <property type="match status" value="1"/>
</dbReference>
<dbReference type="Proteomes" id="UP000010797">
    <property type="component" value="Chromosome"/>
</dbReference>
<dbReference type="KEGG" id="ddl:Desdi_3274"/>
<organism evidence="1 2">
    <name type="scientific">Desulfitobacterium dichloroeliminans (strain LMG P-21439 / DCA1)</name>
    <dbReference type="NCBI Taxonomy" id="871963"/>
    <lineage>
        <taxon>Bacteria</taxon>
        <taxon>Bacillati</taxon>
        <taxon>Bacillota</taxon>
        <taxon>Clostridia</taxon>
        <taxon>Eubacteriales</taxon>
        <taxon>Desulfitobacteriaceae</taxon>
        <taxon>Desulfitobacterium</taxon>
    </lineage>
</organism>
<proteinExistence type="predicted"/>